<name>X0VWT3_9ZZZZ</name>
<comment type="caution">
    <text evidence="2">The sequence shown here is derived from an EMBL/GenBank/DDBJ whole genome shotgun (WGS) entry which is preliminary data.</text>
</comment>
<sequence>MRTNTLYYGDNLDILREYVPDQSVDLTYLDPPFNSRPPTNITLPQAQRVKQEGNQGKLL</sequence>
<organism evidence="2">
    <name type="scientific">marine sediment metagenome</name>
    <dbReference type="NCBI Taxonomy" id="412755"/>
    <lineage>
        <taxon>unclassified sequences</taxon>
        <taxon>metagenomes</taxon>
        <taxon>ecological metagenomes</taxon>
    </lineage>
</organism>
<proteinExistence type="predicted"/>
<dbReference type="SUPFAM" id="SSF53335">
    <property type="entry name" value="S-adenosyl-L-methionine-dependent methyltransferases"/>
    <property type="match status" value="1"/>
</dbReference>
<dbReference type="AlphaFoldDB" id="X0VWT3"/>
<evidence type="ECO:0008006" key="3">
    <source>
        <dbReference type="Google" id="ProtNLM"/>
    </source>
</evidence>
<reference evidence="2" key="1">
    <citation type="journal article" date="2014" name="Front. Microbiol.">
        <title>High frequency of phylogenetically diverse reductive dehalogenase-homologous genes in deep subseafloor sedimentary metagenomes.</title>
        <authorList>
            <person name="Kawai M."/>
            <person name="Futagami T."/>
            <person name="Toyoda A."/>
            <person name="Takaki Y."/>
            <person name="Nishi S."/>
            <person name="Hori S."/>
            <person name="Arai W."/>
            <person name="Tsubouchi T."/>
            <person name="Morono Y."/>
            <person name="Uchiyama I."/>
            <person name="Ito T."/>
            <person name="Fujiyama A."/>
            <person name="Inagaki F."/>
            <person name="Takami H."/>
        </authorList>
    </citation>
    <scope>NUCLEOTIDE SEQUENCE</scope>
    <source>
        <strain evidence="2">Expedition CK06-06</strain>
    </source>
</reference>
<evidence type="ECO:0000256" key="1">
    <source>
        <dbReference type="SAM" id="MobiDB-lite"/>
    </source>
</evidence>
<feature type="compositionally biased region" description="Polar residues" evidence="1">
    <location>
        <begin position="36"/>
        <end position="45"/>
    </location>
</feature>
<gene>
    <name evidence="2" type="ORF">S01H1_52338</name>
</gene>
<protein>
    <recommendedName>
        <fullName evidence="3">DNA methylase N-4/N-6 domain-containing protein</fullName>
    </recommendedName>
</protein>
<dbReference type="Gene3D" id="3.40.50.150">
    <property type="entry name" value="Vaccinia Virus protein VP39"/>
    <property type="match status" value="1"/>
</dbReference>
<feature type="region of interest" description="Disordered" evidence="1">
    <location>
        <begin position="32"/>
        <end position="59"/>
    </location>
</feature>
<accession>X0VWT3</accession>
<dbReference type="EMBL" id="BARS01033824">
    <property type="protein sequence ID" value="GAG15572.1"/>
    <property type="molecule type" value="Genomic_DNA"/>
</dbReference>
<dbReference type="InterPro" id="IPR029063">
    <property type="entry name" value="SAM-dependent_MTases_sf"/>
</dbReference>
<evidence type="ECO:0000313" key="2">
    <source>
        <dbReference type="EMBL" id="GAG15572.1"/>
    </source>
</evidence>